<dbReference type="GO" id="GO:0005886">
    <property type="term" value="C:plasma membrane"/>
    <property type="evidence" value="ECO:0007669"/>
    <property type="project" value="UniProtKB-SubCell"/>
</dbReference>
<evidence type="ECO:0000256" key="5">
    <source>
        <dbReference type="ARBA" id="ARBA00022989"/>
    </source>
</evidence>
<feature type="transmembrane region" description="Helical" evidence="7">
    <location>
        <begin position="833"/>
        <end position="855"/>
    </location>
</feature>
<dbReference type="EMBL" id="JAUSVL010000001">
    <property type="protein sequence ID" value="MDQ0290200.1"/>
    <property type="molecule type" value="Genomic_DNA"/>
</dbReference>
<dbReference type="SUPFAM" id="SSF161098">
    <property type="entry name" value="MetI-like"/>
    <property type="match status" value="1"/>
</dbReference>
<dbReference type="PROSITE" id="PS50928">
    <property type="entry name" value="ABC_TM1"/>
    <property type="match status" value="1"/>
</dbReference>
<dbReference type="CDD" id="cd06261">
    <property type="entry name" value="TM_PBP2"/>
    <property type="match status" value="1"/>
</dbReference>
<evidence type="ECO:0000256" key="1">
    <source>
        <dbReference type="ARBA" id="ARBA00004651"/>
    </source>
</evidence>
<dbReference type="PANTHER" id="PTHR43227:SF11">
    <property type="entry name" value="BLL4140 PROTEIN"/>
    <property type="match status" value="1"/>
</dbReference>
<keyword evidence="6 7" id="KW-0472">Membrane</keyword>
<dbReference type="Pfam" id="PF00528">
    <property type="entry name" value="BPD_transp_1"/>
    <property type="match status" value="1"/>
</dbReference>
<feature type="transmembrane region" description="Helical" evidence="7">
    <location>
        <begin position="787"/>
        <end position="812"/>
    </location>
</feature>
<dbReference type="InterPro" id="IPR000515">
    <property type="entry name" value="MetI-like"/>
</dbReference>
<evidence type="ECO:0000256" key="7">
    <source>
        <dbReference type="RuleBase" id="RU363032"/>
    </source>
</evidence>
<dbReference type="Gene3D" id="3.40.190.10">
    <property type="entry name" value="Periplasmic binding protein-like II"/>
    <property type="match status" value="1"/>
</dbReference>
<dbReference type="Gene3D" id="1.10.3720.10">
    <property type="entry name" value="MetI-like"/>
    <property type="match status" value="1"/>
</dbReference>
<dbReference type="GO" id="GO:0055085">
    <property type="term" value="P:transmembrane transport"/>
    <property type="evidence" value="ECO:0007669"/>
    <property type="project" value="InterPro"/>
</dbReference>
<keyword evidence="2 7" id="KW-0813">Transport</keyword>
<dbReference type="AlphaFoldDB" id="A0AAE4AP66"/>
<dbReference type="InterPro" id="IPR035906">
    <property type="entry name" value="MetI-like_sf"/>
</dbReference>
<evidence type="ECO:0000313" key="10">
    <source>
        <dbReference type="Proteomes" id="UP001238163"/>
    </source>
</evidence>
<evidence type="ECO:0000256" key="3">
    <source>
        <dbReference type="ARBA" id="ARBA00022475"/>
    </source>
</evidence>
<accession>A0AAE4AP66</accession>
<gene>
    <name evidence="9" type="ORF">J3R75_002307</name>
</gene>
<feature type="transmembrane region" description="Helical" evidence="7">
    <location>
        <begin position="668"/>
        <end position="688"/>
    </location>
</feature>
<evidence type="ECO:0000313" key="9">
    <source>
        <dbReference type="EMBL" id="MDQ0290200.1"/>
    </source>
</evidence>
<reference evidence="9" key="1">
    <citation type="submission" date="2023-07" db="EMBL/GenBank/DDBJ databases">
        <title>Genomic Encyclopedia of Type Strains, Phase IV (KMG-IV): sequencing the most valuable type-strain genomes for metagenomic binning, comparative biology and taxonomic classification.</title>
        <authorList>
            <person name="Goeker M."/>
        </authorList>
    </citation>
    <scope>NUCLEOTIDE SEQUENCE</scope>
    <source>
        <strain evidence="9">DSM 24202</strain>
    </source>
</reference>
<name>A0AAE4AP66_9BACT</name>
<comment type="caution">
    <text evidence="9">The sequence shown here is derived from an EMBL/GenBank/DDBJ whole genome shotgun (WGS) entry which is preliminary data.</text>
</comment>
<protein>
    <submittedName>
        <fullName evidence="9">Multiple sugar transport system permease protein</fullName>
    </submittedName>
</protein>
<dbReference type="InterPro" id="IPR006059">
    <property type="entry name" value="SBP"/>
</dbReference>
<dbReference type="InterPro" id="IPR050809">
    <property type="entry name" value="UgpAE/MalFG_permease"/>
</dbReference>
<feature type="transmembrane region" description="Helical" evidence="7">
    <location>
        <begin position="529"/>
        <end position="550"/>
    </location>
</feature>
<feature type="transmembrane region" description="Helical" evidence="7">
    <location>
        <begin position="736"/>
        <end position="759"/>
    </location>
</feature>
<dbReference type="SUPFAM" id="SSF53850">
    <property type="entry name" value="Periplasmic binding protein-like II"/>
    <property type="match status" value="1"/>
</dbReference>
<feature type="domain" description="ABC transmembrane type-1" evidence="8">
    <location>
        <begin position="631"/>
        <end position="912"/>
    </location>
</feature>
<dbReference type="Pfam" id="PF01547">
    <property type="entry name" value="SBP_bac_1"/>
    <property type="match status" value="1"/>
</dbReference>
<comment type="similarity">
    <text evidence="7">Belongs to the binding-protein-dependent transport system permease family.</text>
</comment>
<comment type="subcellular location">
    <subcellularLocation>
        <location evidence="1 7">Cell membrane</location>
        <topology evidence="1 7">Multi-pass membrane protein</topology>
    </subcellularLocation>
</comment>
<keyword evidence="10" id="KW-1185">Reference proteome</keyword>
<proteinExistence type="inferred from homology"/>
<keyword evidence="4 7" id="KW-0812">Transmembrane</keyword>
<feature type="transmembrane region" description="Helical" evidence="7">
    <location>
        <begin position="571"/>
        <end position="591"/>
    </location>
</feature>
<feature type="transmembrane region" description="Helical" evidence="7">
    <location>
        <begin position="896"/>
        <end position="913"/>
    </location>
</feature>
<feature type="transmembrane region" description="Helical" evidence="7">
    <location>
        <begin position="634"/>
        <end position="656"/>
    </location>
</feature>
<dbReference type="Proteomes" id="UP001238163">
    <property type="component" value="Unassembled WGS sequence"/>
</dbReference>
<evidence type="ECO:0000256" key="6">
    <source>
        <dbReference type="ARBA" id="ARBA00023136"/>
    </source>
</evidence>
<evidence type="ECO:0000259" key="8">
    <source>
        <dbReference type="PROSITE" id="PS50928"/>
    </source>
</evidence>
<organism evidence="9 10">
    <name type="scientific">Oligosphaera ethanolica</name>
    <dbReference type="NCBI Taxonomy" id="760260"/>
    <lineage>
        <taxon>Bacteria</taxon>
        <taxon>Pseudomonadati</taxon>
        <taxon>Lentisphaerota</taxon>
        <taxon>Oligosphaeria</taxon>
        <taxon>Oligosphaerales</taxon>
        <taxon>Oligosphaeraceae</taxon>
        <taxon>Oligosphaera</taxon>
    </lineage>
</organism>
<dbReference type="RefSeq" id="WP_307261614.1">
    <property type="nucleotide sequence ID" value="NZ_JAUSVL010000001.1"/>
</dbReference>
<evidence type="ECO:0000256" key="2">
    <source>
        <dbReference type="ARBA" id="ARBA00022448"/>
    </source>
</evidence>
<keyword evidence="9" id="KW-0762">Sugar transport</keyword>
<keyword evidence="3" id="KW-1003">Cell membrane</keyword>
<keyword evidence="5 7" id="KW-1133">Transmembrane helix</keyword>
<evidence type="ECO:0000256" key="4">
    <source>
        <dbReference type="ARBA" id="ARBA00022692"/>
    </source>
</evidence>
<sequence>MKRMALLVLCGLLLPVWGGEVRISEDGRTIISVTCWTLPDPTRTDTNNRANAAVVKEFIRRYPEIFAERYRTKYEADPATYGQNDWRQVEIELKRFSGIQVEGMGMDSGPLMAIAGGVAPDVMYVNFRQSDTYIQEGFLRPLDLPEDNYAASMTTDELSFMIHDKVWPVLKRRGPGGAEHIWALPMGGVLGKVFFYRKDLLDAAGVPYPTNDWTWEDLFAACKKITQPDKGIYGIRFGSGPAESWYWINFLWSAGGEAMVYDAAADQWRAAFNDRAAAVALDFYLRLISEQWVEEVGGVQRRRYGYATKETDAGQKWDLGQIGFFPTNIDERLFTTIEPDIVGMVAVPWGPADENGVRHRGSELNSRMQGIFAGCDNPVVRDAAWEYLRFSESRDAVEIRTRVMVEGGLGRFVNPRYLRMFGYEDLIRLAPPGWEETFNISIEVGKPEPYGRNCQLVYHQMTKPMNAAETLALAGELPLSTAVEREQATSEQLEARLQILQGLLEKGTADANEKMVGILTPKQKAQRRLGAAAALVAIVVAFTLVFRRVIKVFTPPPILGMEQGGWHFYKYRWAYLMLVPALLSIMVWRYIPLAMGSAMAFQDFRIMGNSTWVWLDNFGNVLWDGEWWLSVWNSLRYCFLVVMLTFLPPVILAVLLQEIPYGKVFFRTVYYLPAVITGLVVIYLWRSFYEKTEFGVLNAVILKIPAIGFIGLGVLFFFIMFFFAQRLFVHEKYLSALGCLGAGVLMFVFFCRFTAPIFADASSGLSLPLRLFATMRDPYRWLEDPKTAMICCVLPMVWAGMGPGCLIYLAALKGIADDFYEAADIDGATFADKILFVVIPILRPLLIIQFVGVFIRSWENSAFIMAMTGGASRTEVAGLHIFYKAYLYLKFGPATAMAWILGFLLIGFTVYQLQILSRLEFRASGAKK</sequence>
<dbReference type="PANTHER" id="PTHR43227">
    <property type="entry name" value="BLL4140 PROTEIN"/>
    <property type="match status" value="1"/>
</dbReference>
<feature type="transmembrane region" description="Helical" evidence="7">
    <location>
        <begin position="700"/>
        <end position="724"/>
    </location>
</feature>